<feature type="transmembrane region" description="Helical" evidence="7">
    <location>
        <begin position="31"/>
        <end position="52"/>
    </location>
</feature>
<feature type="transmembrane region" description="Helical" evidence="7">
    <location>
        <begin position="138"/>
        <end position="156"/>
    </location>
</feature>
<dbReference type="InterPro" id="IPR011701">
    <property type="entry name" value="MFS"/>
</dbReference>
<feature type="transmembrane region" description="Helical" evidence="7">
    <location>
        <begin position="245"/>
        <end position="265"/>
    </location>
</feature>
<dbReference type="SUPFAM" id="SSF103473">
    <property type="entry name" value="MFS general substrate transporter"/>
    <property type="match status" value="1"/>
</dbReference>
<dbReference type="GO" id="GO:0012505">
    <property type="term" value="C:endomembrane system"/>
    <property type="evidence" value="ECO:0007669"/>
    <property type="project" value="UniProtKB-SubCell"/>
</dbReference>
<proteinExistence type="predicted"/>
<feature type="transmembrane region" description="Helical" evidence="7">
    <location>
        <begin position="97"/>
        <end position="118"/>
    </location>
</feature>
<dbReference type="EMBL" id="JBICCN010000385">
    <property type="protein sequence ID" value="KAL3071798.1"/>
    <property type="molecule type" value="Genomic_DNA"/>
</dbReference>
<dbReference type="PANTHER" id="PTHR23510">
    <property type="entry name" value="INNER MEMBRANE TRANSPORT PROTEIN YAJR"/>
    <property type="match status" value="1"/>
</dbReference>
<feature type="transmembrane region" description="Helical" evidence="7">
    <location>
        <begin position="359"/>
        <end position="379"/>
    </location>
</feature>
<feature type="transmembrane region" description="Helical" evidence="7">
    <location>
        <begin position="6"/>
        <end position="24"/>
    </location>
</feature>
<reference evidence="8 9" key="1">
    <citation type="submission" date="2024-10" db="EMBL/GenBank/DDBJ databases">
        <authorList>
            <person name="Kim D."/>
        </authorList>
    </citation>
    <scope>NUCLEOTIDE SEQUENCE [LARGE SCALE GENOMIC DNA]</scope>
    <source>
        <strain evidence="8">Taebaek</strain>
    </source>
</reference>
<keyword evidence="4 7" id="KW-1133">Transmembrane helix</keyword>
<dbReference type="InterPro" id="IPR051068">
    <property type="entry name" value="MFS_Domain-Containing_Protein"/>
</dbReference>
<evidence type="ECO:0000256" key="4">
    <source>
        <dbReference type="ARBA" id="ARBA00022989"/>
    </source>
</evidence>
<dbReference type="PANTHER" id="PTHR23510:SF3">
    <property type="entry name" value="MAJOR FACILITATOR SUPERFAMILY DOMAIN-CONTAINING PROTEIN 8"/>
    <property type="match status" value="1"/>
</dbReference>
<feature type="region of interest" description="Disordered" evidence="6">
    <location>
        <begin position="518"/>
        <end position="575"/>
    </location>
</feature>
<name>A0ABD2I6J8_HETSC</name>
<accession>A0ABD2I6J8</accession>
<feature type="transmembrane region" description="Helical" evidence="7">
    <location>
        <begin position="58"/>
        <end position="77"/>
    </location>
</feature>
<evidence type="ECO:0000256" key="5">
    <source>
        <dbReference type="ARBA" id="ARBA00023136"/>
    </source>
</evidence>
<organism evidence="8 9">
    <name type="scientific">Heterodera schachtii</name>
    <name type="common">Sugarbeet cyst nematode worm</name>
    <name type="synonym">Tylenchus schachtii</name>
    <dbReference type="NCBI Taxonomy" id="97005"/>
    <lineage>
        <taxon>Eukaryota</taxon>
        <taxon>Metazoa</taxon>
        <taxon>Ecdysozoa</taxon>
        <taxon>Nematoda</taxon>
        <taxon>Chromadorea</taxon>
        <taxon>Rhabditida</taxon>
        <taxon>Tylenchina</taxon>
        <taxon>Tylenchomorpha</taxon>
        <taxon>Tylenchoidea</taxon>
        <taxon>Heteroderidae</taxon>
        <taxon>Heteroderinae</taxon>
        <taxon>Heterodera</taxon>
    </lineage>
</organism>
<keyword evidence="5 7" id="KW-0472">Membrane</keyword>
<gene>
    <name evidence="8" type="ORF">niasHS_016897</name>
</gene>
<feature type="compositionally biased region" description="Acidic residues" evidence="6">
    <location>
        <begin position="518"/>
        <end position="530"/>
    </location>
</feature>
<sequence length="575" mass="64548">MLQSAVTFGTILASLASGYISNYLSDTKPSFLSGILLSFFCSILYANLEIFIGQWRKWAFLALEFLIGCSGGVLIIWRTQLAVSSTDRDRQKATALLGIAINLSFILGPVIVLSTKYVFPVSLSLPWHAQLSIYTAPVYIQCVLCLLSFVLLGFFFDGRMHLAAGANAARHGRKGKARADIGGTESESVPLELTVPRREGEQCEMIRPNYKELILFVFDRSVSPVPPASPSKGHKVLRPVKLDHLAIFACFVVRINFCAFILYLISLSSPFTMAAFNWSGEQAVIYTMLTHGVVGIMGLLISIGYAMHIFTRFKERKCILASLCLMLIFFLVSFPWPFLSARMPANSCAFNWCDSTPTVNIYVYHVALVICLGFGMPVGQVNLDTLYSRMHCAECQFAAKQPPKAPLKPWPTPDGIFDRIHIDFADMVSRKRSYRTTPSQVLNGLSPAELCLGRQPRTPLSILAQSFRSEPVHQNAYQRKMKEQYDHHHGVADRKFKIGEMVLTLNYGRFNKPSWLEENEDTEQVQEADQTEITHVPTPPRQQVLPAEPRPQRNRKPPKKLVMDPKAGGRYELQE</sequence>
<keyword evidence="3 7" id="KW-0812">Transmembrane</keyword>
<feature type="compositionally biased region" description="Basic and acidic residues" evidence="6">
    <location>
        <begin position="561"/>
        <end position="575"/>
    </location>
</feature>
<keyword evidence="2" id="KW-0813">Transport</keyword>
<dbReference type="AlphaFoldDB" id="A0ABD2I6J8"/>
<dbReference type="InterPro" id="IPR036259">
    <property type="entry name" value="MFS_trans_sf"/>
</dbReference>
<dbReference type="Gene3D" id="1.20.1250.20">
    <property type="entry name" value="MFS general substrate transporter like domains"/>
    <property type="match status" value="1"/>
</dbReference>
<evidence type="ECO:0000256" key="7">
    <source>
        <dbReference type="SAM" id="Phobius"/>
    </source>
</evidence>
<evidence type="ECO:0000256" key="6">
    <source>
        <dbReference type="SAM" id="MobiDB-lite"/>
    </source>
</evidence>
<dbReference type="Proteomes" id="UP001620645">
    <property type="component" value="Unassembled WGS sequence"/>
</dbReference>
<evidence type="ECO:0000313" key="8">
    <source>
        <dbReference type="EMBL" id="KAL3071798.1"/>
    </source>
</evidence>
<feature type="transmembrane region" description="Helical" evidence="7">
    <location>
        <begin position="318"/>
        <end position="339"/>
    </location>
</feature>
<comment type="subcellular location">
    <subcellularLocation>
        <location evidence="1">Endomembrane system</location>
        <topology evidence="1">Multi-pass membrane protein</topology>
    </subcellularLocation>
</comment>
<feature type="transmembrane region" description="Helical" evidence="7">
    <location>
        <begin position="285"/>
        <end position="306"/>
    </location>
</feature>
<evidence type="ECO:0000256" key="2">
    <source>
        <dbReference type="ARBA" id="ARBA00022448"/>
    </source>
</evidence>
<evidence type="ECO:0000256" key="3">
    <source>
        <dbReference type="ARBA" id="ARBA00022692"/>
    </source>
</evidence>
<comment type="caution">
    <text evidence="8">The sequence shown here is derived from an EMBL/GenBank/DDBJ whole genome shotgun (WGS) entry which is preliminary data.</text>
</comment>
<dbReference type="Pfam" id="PF07690">
    <property type="entry name" value="MFS_1"/>
    <property type="match status" value="1"/>
</dbReference>
<keyword evidence="9" id="KW-1185">Reference proteome</keyword>
<evidence type="ECO:0000313" key="9">
    <source>
        <dbReference type="Proteomes" id="UP001620645"/>
    </source>
</evidence>
<evidence type="ECO:0000256" key="1">
    <source>
        <dbReference type="ARBA" id="ARBA00004127"/>
    </source>
</evidence>
<protein>
    <submittedName>
        <fullName evidence="8">Uncharacterized protein</fullName>
    </submittedName>
</protein>